<accession>A0A448WL87</accession>
<comment type="caution">
    <text evidence="3">The sequence shown here is derived from an EMBL/GenBank/DDBJ whole genome shotgun (WGS) entry which is preliminary data.</text>
</comment>
<gene>
    <name evidence="3" type="ORF">PXEA_LOCUS8069</name>
</gene>
<dbReference type="EMBL" id="CAAALY010021795">
    <property type="protein sequence ID" value="VEL14629.1"/>
    <property type="molecule type" value="Genomic_DNA"/>
</dbReference>
<keyword evidence="4" id="KW-1185">Reference proteome</keyword>
<dbReference type="AlphaFoldDB" id="A0A448WL87"/>
<evidence type="ECO:0000313" key="3">
    <source>
        <dbReference type="EMBL" id="VEL14629.1"/>
    </source>
</evidence>
<dbReference type="Proteomes" id="UP000784294">
    <property type="component" value="Unassembled WGS sequence"/>
</dbReference>
<organism evidence="3 4">
    <name type="scientific">Protopolystoma xenopodis</name>
    <dbReference type="NCBI Taxonomy" id="117903"/>
    <lineage>
        <taxon>Eukaryota</taxon>
        <taxon>Metazoa</taxon>
        <taxon>Spiralia</taxon>
        <taxon>Lophotrochozoa</taxon>
        <taxon>Platyhelminthes</taxon>
        <taxon>Monogenea</taxon>
        <taxon>Polyopisthocotylea</taxon>
        <taxon>Polystomatidea</taxon>
        <taxon>Polystomatidae</taxon>
        <taxon>Protopolystoma</taxon>
    </lineage>
</organism>
<feature type="compositionally biased region" description="Low complexity" evidence="1">
    <location>
        <begin position="13"/>
        <end position="24"/>
    </location>
</feature>
<protein>
    <recommendedName>
        <fullName evidence="5">Secreted protein</fullName>
    </recommendedName>
</protein>
<feature type="signal peptide" evidence="2">
    <location>
        <begin position="1"/>
        <end position="17"/>
    </location>
</feature>
<evidence type="ECO:0000256" key="1">
    <source>
        <dbReference type="SAM" id="MobiDB-lite"/>
    </source>
</evidence>
<sequence length="73" mass="7880">MLLRLTLLLLLSSSTSSTSTSISSKRGQPTSGASKGNLNAASCRTDRYSRGHFAVRPRERHQSREAVSCEGRG</sequence>
<keyword evidence="2" id="KW-0732">Signal</keyword>
<proteinExistence type="predicted"/>
<evidence type="ECO:0008006" key="5">
    <source>
        <dbReference type="Google" id="ProtNLM"/>
    </source>
</evidence>
<reference evidence="3" key="1">
    <citation type="submission" date="2018-11" db="EMBL/GenBank/DDBJ databases">
        <authorList>
            <consortium name="Pathogen Informatics"/>
        </authorList>
    </citation>
    <scope>NUCLEOTIDE SEQUENCE</scope>
</reference>
<feature type="compositionally biased region" description="Polar residues" evidence="1">
    <location>
        <begin position="25"/>
        <end position="42"/>
    </location>
</feature>
<name>A0A448WL87_9PLAT</name>
<feature type="chain" id="PRO_5019290947" description="Secreted protein" evidence="2">
    <location>
        <begin position="18"/>
        <end position="73"/>
    </location>
</feature>
<evidence type="ECO:0000256" key="2">
    <source>
        <dbReference type="SAM" id="SignalP"/>
    </source>
</evidence>
<evidence type="ECO:0000313" key="4">
    <source>
        <dbReference type="Proteomes" id="UP000784294"/>
    </source>
</evidence>
<feature type="region of interest" description="Disordered" evidence="1">
    <location>
        <begin position="13"/>
        <end position="73"/>
    </location>
</feature>